<dbReference type="SUPFAM" id="SSF47413">
    <property type="entry name" value="lambda repressor-like DNA-binding domains"/>
    <property type="match status" value="1"/>
</dbReference>
<dbReference type="Pfam" id="PF00356">
    <property type="entry name" value="LacI"/>
    <property type="match status" value="1"/>
</dbReference>
<dbReference type="PROSITE" id="PS50932">
    <property type="entry name" value="HTH_LACI_2"/>
    <property type="match status" value="1"/>
</dbReference>
<dbReference type="PANTHER" id="PTHR30146">
    <property type="entry name" value="LACI-RELATED TRANSCRIPTIONAL REPRESSOR"/>
    <property type="match status" value="1"/>
</dbReference>
<dbReference type="RefSeq" id="WP_013707951.1">
    <property type="nucleotide sequence ID" value="NC_015389.1"/>
</dbReference>
<accession>F2N9V3</accession>
<evidence type="ECO:0000256" key="2">
    <source>
        <dbReference type="ARBA" id="ARBA00023125"/>
    </source>
</evidence>
<dbReference type="eggNOG" id="COG1609">
    <property type="taxonomic scope" value="Bacteria"/>
</dbReference>
<keyword evidence="6" id="KW-1185">Reference proteome</keyword>
<organism evidence="5 6">
    <name type="scientific">Coriobacterium glomerans (strain ATCC 49209 / DSM 20642 / JCM 10262 / PW2)</name>
    <dbReference type="NCBI Taxonomy" id="700015"/>
    <lineage>
        <taxon>Bacteria</taxon>
        <taxon>Bacillati</taxon>
        <taxon>Actinomycetota</taxon>
        <taxon>Coriobacteriia</taxon>
        <taxon>Coriobacteriales</taxon>
        <taxon>Coriobacteriaceae</taxon>
        <taxon>Coriobacterium</taxon>
    </lineage>
</organism>
<evidence type="ECO:0000313" key="6">
    <source>
        <dbReference type="Proteomes" id="UP000006851"/>
    </source>
</evidence>
<dbReference type="InterPro" id="IPR010982">
    <property type="entry name" value="Lambda_DNA-bd_dom_sf"/>
</dbReference>
<protein>
    <submittedName>
        <fullName evidence="5">Transcriptional regulator, LacI family</fullName>
    </submittedName>
</protein>
<dbReference type="SMART" id="SM00354">
    <property type="entry name" value="HTH_LACI"/>
    <property type="match status" value="1"/>
</dbReference>
<evidence type="ECO:0000313" key="5">
    <source>
        <dbReference type="EMBL" id="AEB06208.1"/>
    </source>
</evidence>
<dbReference type="Proteomes" id="UP000006851">
    <property type="component" value="Chromosome"/>
</dbReference>
<evidence type="ECO:0000259" key="4">
    <source>
        <dbReference type="PROSITE" id="PS50932"/>
    </source>
</evidence>
<feature type="domain" description="HTH lacI-type" evidence="4">
    <location>
        <begin position="4"/>
        <end position="58"/>
    </location>
</feature>
<name>F2N9V3_CORGP</name>
<keyword evidence="1" id="KW-0805">Transcription regulation</keyword>
<dbReference type="GO" id="GO:0003700">
    <property type="term" value="F:DNA-binding transcription factor activity"/>
    <property type="evidence" value="ECO:0007669"/>
    <property type="project" value="TreeGrafter"/>
</dbReference>
<evidence type="ECO:0000256" key="1">
    <source>
        <dbReference type="ARBA" id="ARBA00023015"/>
    </source>
</evidence>
<reference evidence="6" key="1">
    <citation type="journal article" date="2013" name="Stand. Genomic Sci.">
        <title>Complete genome sequence of Coriobacterium glomerans type strain (PW2(T)) from the midgut of Pyrrhocoris apterus L. (red soldier bug).</title>
        <authorList>
            <person name="Stackebrandt E."/>
            <person name="Zeytun A."/>
            <person name="Lapidus A."/>
            <person name="Nolan M."/>
            <person name="Lucas S."/>
            <person name="Hammon N."/>
            <person name="Deshpande S."/>
            <person name="Cheng J.F."/>
            <person name="Tapia R."/>
            <person name="Goodwin L.A."/>
            <person name="Pitluck S."/>
            <person name="Liolios K."/>
            <person name="Pagani I."/>
            <person name="Ivanova N."/>
            <person name="Mavromatis K."/>
            <person name="Mikhailova N."/>
            <person name="Huntemann M."/>
            <person name="Pati A."/>
            <person name="Chen A."/>
            <person name="Palaniappan K."/>
            <person name="Chang Y.J."/>
            <person name="Land M."/>
            <person name="Hauser L."/>
            <person name="Rohde M."/>
            <person name="Pukall R."/>
            <person name="Goker M."/>
            <person name="Detter J.C."/>
            <person name="Woyke T."/>
            <person name="Bristow J."/>
            <person name="Eisen J.A."/>
            <person name="Markowitz V."/>
            <person name="Hugenholtz P."/>
            <person name="Kyrpides N.C."/>
            <person name="Klenk H.P."/>
        </authorList>
    </citation>
    <scope>NUCLEOTIDE SEQUENCE</scope>
    <source>
        <strain evidence="6">ATCC 49209 / DSM 20642 / JCM 10262 / PW2</strain>
    </source>
</reference>
<sequence length="376" mass="39402">MSGVKIIDVAREAGVSLGTVSNALNHPDKVRPETRVRIEAAIDMLGYTPNQSARLLAGGTNAAIGLVLPRLSEGLSIEIAGGARAECHARGYSLLIADVGGDERLERRYLSSFMGAQVAAVLIQPVGRDSWSAPSSPSSIPNVFLDVKTDAAGCFVVADSQAQGRIIAEHARARQAKHVAVIGRSDSCKLELRLSGIREALTSHGEINLEIIDAGDGDVSGDGYSLGLELARRARRNRPDFIIGLTDVLAAGALAACLRTGLAVPEDVMVAGCDGNPLAWNGMLELTTCAPVGYEMGRRAVRASIEAIGARQLDRIGTRGAGAAAARGERASAHREEIIRPFLLARASTLGSRAREGDGCSSATSHVPELNLGVYL</sequence>
<dbReference type="STRING" id="700015.Corgl_0080"/>
<dbReference type="EMBL" id="CP002628">
    <property type="protein sequence ID" value="AEB06208.1"/>
    <property type="molecule type" value="Genomic_DNA"/>
</dbReference>
<proteinExistence type="predicted"/>
<dbReference type="SUPFAM" id="SSF53822">
    <property type="entry name" value="Periplasmic binding protein-like I"/>
    <property type="match status" value="1"/>
</dbReference>
<keyword evidence="2" id="KW-0238">DNA-binding</keyword>
<dbReference type="InterPro" id="IPR000843">
    <property type="entry name" value="HTH_LacI"/>
</dbReference>
<keyword evidence="3" id="KW-0804">Transcription</keyword>
<dbReference type="Gene3D" id="3.40.50.2300">
    <property type="match status" value="2"/>
</dbReference>
<gene>
    <name evidence="5" type="ordered locus">Corgl_0080</name>
</gene>
<dbReference type="AlphaFoldDB" id="F2N9V3"/>
<dbReference type="InterPro" id="IPR028082">
    <property type="entry name" value="Peripla_BP_I"/>
</dbReference>
<dbReference type="InterPro" id="IPR046335">
    <property type="entry name" value="LacI/GalR-like_sensor"/>
</dbReference>
<dbReference type="Gene3D" id="1.10.260.40">
    <property type="entry name" value="lambda repressor-like DNA-binding domains"/>
    <property type="match status" value="1"/>
</dbReference>
<dbReference type="Pfam" id="PF13377">
    <property type="entry name" value="Peripla_BP_3"/>
    <property type="match status" value="1"/>
</dbReference>
<dbReference type="PROSITE" id="PS00356">
    <property type="entry name" value="HTH_LACI_1"/>
    <property type="match status" value="1"/>
</dbReference>
<dbReference type="HOGENOM" id="CLU_037628_6_4_11"/>
<dbReference type="KEGG" id="cgo:Corgl_0080"/>
<evidence type="ECO:0000256" key="3">
    <source>
        <dbReference type="ARBA" id="ARBA00023163"/>
    </source>
</evidence>
<dbReference type="GO" id="GO:0000976">
    <property type="term" value="F:transcription cis-regulatory region binding"/>
    <property type="evidence" value="ECO:0007669"/>
    <property type="project" value="TreeGrafter"/>
</dbReference>
<dbReference type="OrthoDB" id="37081at2"/>
<dbReference type="CDD" id="cd01392">
    <property type="entry name" value="HTH_LacI"/>
    <property type="match status" value="1"/>
</dbReference>
<dbReference type="PANTHER" id="PTHR30146:SF109">
    <property type="entry name" value="HTH-TYPE TRANSCRIPTIONAL REGULATOR GALS"/>
    <property type="match status" value="1"/>
</dbReference>